<keyword evidence="1" id="KW-0812">Transmembrane</keyword>
<name>A0A6H5IJJ8_9HYME</name>
<keyword evidence="1" id="KW-1133">Transmembrane helix</keyword>
<evidence type="ECO:0000313" key="2">
    <source>
        <dbReference type="EMBL" id="CAB0035894.1"/>
    </source>
</evidence>
<feature type="transmembrane region" description="Helical" evidence="1">
    <location>
        <begin position="107"/>
        <end position="125"/>
    </location>
</feature>
<sequence>MAERVIMKRHCNRYDDRCLHRHGAAARVITSGPLFRAPRSTVVRCCVRDVEIYIYVVAPSRIDVFARSRSTARVWGFVPAYPAAKRMASNEDRPARTRMHTMQDTRCRAALLRIVFFFFLTPYAAARELLFYLPLAGALLHTVATVTTRAIQICNFAARASACVKE</sequence>
<keyword evidence="1" id="KW-0472">Membrane</keyword>
<dbReference type="Proteomes" id="UP000479190">
    <property type="component" value="Unassembled WGS sequence"/>
</dbReference>
<evidence type="ECO:0000313" key="3">
    <source>
        <dbReference type="Proteomes" id="UP000479190"/>
    </source>
</evidence>
<gene>
    <name evidence="2" type="ORF">TBRA_LOCUS7777</name>
</gene>
<dbReference type="AlphaFoldDB" id="A0A6H5IJJ8"/>
<protein>
    <submittedName>
        <fullName evidence="2">Uncharacterized protein</fullName>
    </submittedName>
</protein>
<dbReference type="EMBL" id="CADCXV010000804">
    <property type="protein sequence ID" value="CAB0035894.1"/>
    <property type="molecule type" value="Genomic_DNA"/>
</dbReference>
<accession>A0A6H5IJJ8</accession>
<organism evidence="2 3">
    <name type="scientific">Trichogramma brassicae</name>
    <dbReference type="NCBI Taxonomy" id="86971"/>
    <lineage>
        <taxon>Eukaryota</taxon>
        <taxon>Metazoa</taxon>
        <taxon>Ecdysozoa</taxon>
        <taxon>Arthropoda</taxon>
        <taxon>Hexapoda</taxon>
        <taxon>Insecta</taxon>
        <taxon>Pterygota</taxon>
        <taxon>Neoptera</taxon>
        <taxon>Endopterygota</taxon>
        <taxon>Hymenoptera</taxon>
        <taxon>Apocrita</taxon>
        <taxon>Proctotrupomorpha</taxon>
        <taxon>Chalcidoidea</taxon>
        <taxon>Trichogrammatidae</taxon>
        <taxon>Trichogramma</taxon>
    </lineage>
</organism>
<feature type="transmembrane region" description="Helical" evidence="1">
    <location>
        <begin position="131"/>
        <end position="151"/>
    </location>
</feature>
<evidence type="ECO:0000256" key="1">
    <source>
        <dbReference type="SAM" id="Phobius"/>
    </source>
</evidence>
<keyword evidence="3" id="KW-1185">Reference proteome</keyword>
<proteinExistence type="predicted"/>
<reference evidence="2 3" key="1">
    <citation type="submission" date="2020-02" db="EMBL/GenBank/DDBJ databases">
        <authorList>
            <person name="Ferguson B K."/>
        </authorList>
    </citation>
    <scope>NUCLEOTIDE SEQUENCE [LARGE SCALE GENOMIC DNA]</scope>
</reference>